<dbReference type="Gene3D" id="1.10.240.10">
    <property type="entry name" value="Tyrosyl-Transfer RNA Synthetase"/>
    <property type="match status" value="1"/>
</dbReference>
<reference evidence="11" key="1">
    <citation type="submission" date="2020-05" db="EMBL/GenBank/DDBJ databases">
        <authorList>
            <person name="Chiriac C."/>
            <person name="Salcher M."/>
            <person name="Ghai R."/>
            <person name="Kavagutti S V."/>
        </authorList>
    </citation>
    <scope>NUCLEOTIDE SEQUENCE</scope>
</reference>
<dbReference type="EC" id="6.1.1.1" evidence="1"/>
<proteinExistence type="predicted"/>
<gene>
    <name evidence="11" type="ORF">UFOPK3444_01090</name>
</gene>
<protein>
    <recommendedName>
        <fullName evidence="1">tyrosine--tRNA ligase</fullName>
        <ecNumber evidence="1">6.1.1.1</ecNumber>
    </recommendedName>
    <alternativeName>
        <fullName evidence="8">Tyrosyl-tRNA synthetase</fullName>
    </alternativeName>
</protein>
<dbReference type="PRINTS" id="PR01040">
    <property type="entry name" value="TRNASYNTHTYR"/>
</dbReference>
<dbReference type="GO" id="GO:0004831">
    <property type="term" value="F:tyrosine-tRNA ligase activity"/>
    <property type="evidence" value="ECO:0007669"/>
    <property type="project" value="UniProtKB-EC"/>
</dbReference>
<dbReference type="NCBIfam" id="TIGR00234">
    <property type="entry name" value="tyrS"/>
    <property type="match status" value="1"/>
</dbReference>
<evidence type="ECO:0000256" key="3">
    <source>
        <dbReference type="ARBA" id="ARBA00022741"/>
    </source>
</evidence>
<keyword evidence="7" id="KW-0030">Aminoacyl-tRNA synthetase</keyword>
<keyword evidence="4" id="KW-0067">ATP-binding</keyword>
<evidence type="ECO:0000259" key="10">
    <source>
        <dbReference type="Pfam" id="PF22421"/>
    </source>
</evidence>
<dbReference type="SUPFAM" id="SSF55174">
    <property type="entry name" value="Alpha-L RNA-binding motif"/>
    <property type="match status" value="1"/>
</dbReference>
<dbReference type="SUPFAM" id="SSF52374">
    <property type="entry name" value="Nucleotidylyl transferase"/>
    <property type="match status" value="1"/>
</dbReference>
<dbReference type="AlphaFoldDB" id="A0A6J7EBQ5"/>
<feature type="domain" description="Tyrosine--tRNA ligase SYY-like C-terminal" evidence="10">
    <location>
        <begin position="331"/>
        <end position="400"/>
    </location>
</feature>
<dbReference type="InterPro" id="IPR024088">
    <property type="entry name" value="Tyr-tRNA-ligase_bac-type"/>
</dbReference>
<accession>A0A6J7EBQ5</accession>
<dbReference type="InterPro" id="IPR014729">
    <property type="entry name" value="Rossmann-like_a/b/a_fold"/>
</dbReference>
<keyword evidence="3" id="KW-0547">Nucleotide-binding</keyword>
<evidence type="ECO:0000256" key="5">
    <source>
        <dbReference type="ARBA" id="ARBA00022884"/>
    </source>
</evidence>
<dbReference type="Pfam" id="PF00579">
    <property type="entry name" value="tRNA-synt_1b"/>
    <property type="match status" value="1"/>
</dbReference>
<evidence type="ECO:0000256" key="1">
    <source>
        <dbReference type="ARBA" id="ARBA00013160"/>
    </source>
</evidence>
<evidence type="ECO:0000256" key="6">
    <source>
        <dbReference type="ARBA" id="ARBA00022917"/>
    </source>
</evidence>
<name>A0A6J7EBQ5_9ZZZZ</name>
<dbReference type="PANTHER" id="PTHR11766">
    <property type="entry name" value="TYROSYL-TRNA SYNTHETASE"/>
    <property type="match status" value="1"/>
</dbReference>
<keyword evidence="2" id="KW-0436">Ligase</keyword>
<sequence length="414" mass="44599">MAEFSPLHPSPPAAALGDPTAAANWLERNVVECLPKGGLAQLLAASAKEGRPLRVKLGIDPTAPDIHLGFSVVLGKLREFQELGHTVVLIIGDWTAKVGDPSGRAGSRPQLSSEEIEANADTFAEQAKLVLLDEQLEIRRNGEWLDMPLEKLFEILRTTTVAQVTDRDDISKRLKEGSPVSVLELLYPILQGYDSVAVAADVELGGTDQHFNLLLGRDLQRAFGQPEQIAMELPILTGTDGVKKMSKSIGNYIGVTESPAEIYGKTMSIPDTALEEWCRLLLDVSLDDSIGPRDAKRALAAALVERFHGAGAGLLAQADFDSRFIENELPTDAPAFEFAGDEEGMVHVPALVAAAYGVSRSEARRNIEEGAIRINGERMEGLDHSTDALSGAILQRGKKRDARLLVLGNSSQSA</sequence>
<evidence type="ECO:0000256" key="7">
    <source>
        <dbReference type="ARBA" id="ARBA00023146"/>
    </source>
</evidence>
<comment type="catalytic activity">
    <reaction evidence="9">
        <text>tRNA(Tyr) + L-tyrosine + ATP = L-tyrosyl-tRNA(Tyr) + AMP + diphosphate + H(+)</text>
        <dbReference type="Rhea" id="RHEA:10220"/>
        <dbReference type="Rhea" id="RHEA-COMP:9706"/>
        <dbReference type="Rhea" id="RHEA-COMP:9707"/>
        <dbReference type="ChEBI" id="CHEBI:15378"/>
        <dbReference type="ChEBI" id="CHEBI:30616"/>
        <dbReference type="ChEBI" id="CHEBI:33019"/>
        <dbReference type="ChEBI" id="CHEBI:58315"/>
        <dbReference type="ChEBI" id="CHEBI:78442"/>
        <dbReference type="ChEBI" id="CHEBI:78536"/>
        <dbReference type="ChEBI" id="CHEBI:456215"/>
        <dbReference type="EC" id="6.1.1.1"/>
    </reaction>
</comment>
<organism evidence="11">
    <name type="scientific">freshwater metagenome</name>
    <dbReference type="NCBI Taxonomy" id="449393"/>
    <lineage>
        <taxon>unclassified sequences</taxon>
        <taxon>metagenomes</taxon>
        <taxon>ecological metagenomes</taxon>
    </lineage>
</organism>
<dbReference type="GO" id="GO:0005524">
    <property type="term" value="F:ATP binding"/>
    <property type="evidence" value="ECO:0007669"/>
    <property type="project" value="UniProtKB-KW"/>
</dbReference>
<evidence type="ECO:0000256" key="2">
    <source>
        <dbReference type="ARBA" id="ARBA00022598"/>
    </source>
</evidence>
<dbReference type="PANTHER" id="PTHR11766:SF1">
    <property type="entry name" value="TYROSINE--TRNA LIGASE"/>
    <property type="match status" value="1"/>
</dbReference>
<dbReference type="Gene3D" id="3.10.290.10">
    <property type="entry name" value="RNA-binding S4 domain"/>
    <property type="match status" value="1"/>
</dbReference>
<dbReference type="Gene3D" id="3.40.50.620">
    <property type="entry name" value="HUPs"/>
    <property type="match status" value="1"/>
</dbReference>
<dbReference type="InterPro" id="IPR002305">
    <property type="entry name" value="aa-tRNA-synth_Ic"/>
</dbReference>
<dbReference type="Pfam" id="PF22421">
    <property type="entry name" value="SYY_C-terminal"/>
    <property type="match status" value="1"/>
</dbReference>
<keyword evidence="5" id="KW-0694">RNA-binding</keyword>
<dbReference type="CDD" id="cd00805">
    <property type="entry name" value="TyrRS_core"/>
    <property type="match status" value="1"/>
</dbReference>
<dbReference type="CDD" id="cd00165">
    <property type="entry name" value="S4"/>
    <property type="match status" value="1"/>
</dbReference>
<dbReference type="InterPro" id="IPR054608">
    <property type="entry name" value="SYY-like_C"/>
</dbReference>
<dbReference type="PROSITE" id="PS50889">
    <property type="entry name" value="S4"/>
    <property type="match status" value="1"/>
</dbReference>
<evidence type="ECO:0000256" key="4">
    <source>
        <dbReference type="ARBA" id="ARBA00022840"/>
    </source>
</evidence>
<dbReference type="EMBL" id="CAFBLU010000017">
    <property type="protein sequence ID" value="CAB4877193.1"/>
    <property type="molecule type" value="Genomic_DNA"/>
</dbReference>
<evidence type="ECO:0000256" key="9">
    <source>
        <dbReference type="ARBA" id="ARBA00048248"/>
    </source>
</evidence>
<keyword evidence="6" id="KW-0648">Protein biosynthesis</keyword>
<dbReference type="GO" id="GO:0006437">
    <property type="term" value="P:tyrosyl-tRNA aminoacylation"/>
    <property type="evidence" value="ECO:0007669"/>
    <property type="project" value="InterPro"/>
</dbReference>
<dbReference type="InterPro" id="IPR002307">
    <property type="entry name" value="Tyr-tRNA-ligase"/>
</dbReference>
<dbReference type="InterPro" id="IPR036986">
    <property type="entry name" value="S4_RNA-bd_sf"/>
</dbReference>
<dbReference type="GO" id="GO:0005829">
    <property type="term" value="C:cytosol"/>
    <property type="evidence" value="ECO:0007669"/>
    <property type="project" value="TreeGrafter"/>
</dbReference>
<dbReference type="GO" id="GO:0003723">
    <property type="term" value="F:RNA binding"/>
    <property type="evidence" value="ECO:0007669"/>
    <property type="project" value="UniProtKB-KW"/>
</dbReference>
<evidence type="ECO:0000313" key="11">
    <source>
        <dbReference type="EMBL" id="CAB4877193.1"/>
    </source>
</evidence>
<evidence type="ECO:0000256" key="8">
    <source>
        <dbReference type="ARBA" id="ARBA00033323"/>
    </source>
</evidence>